<dbReference type="PANTHER" id="PTHR43777">
    <property type="entry name" value="MOLYBDENUM COFACTOR CYTIDYLYLTRANSFERASE"/>
    <property type="match status" value="1"/>
</dbReference>
<dbReference type="InterPro" id="IPR025877">
    <property type="entry name" value="MobA-like_NTP_Trfase"/>
</dbReference>
<reference evidence="3" key="1">
    <citation type="journal article" date="2019" name="Int. J. Syst. Evol. Microbiol.">
        <title>The Global Catalogue of Microorganisms (GCM) 10K type strain sequencing project: providing services to taxonomists for standard genome sequencing and annotation.</title>
        <authorList>
            <consortium name="The Broad Institute Genomics Platform"/>
            <consortium name="The Broad Institute Genome Sequencing Center for Infectious Disease"/>
            <person name="Wu L."/>
            <person name="Ma J."/>
        </authorList>
    </citation>
    <scope>NUCLEOTIDE SEQUENCE [LARGE SCALE GENOMIC DNA]</scope>
    <source>
        <strain evidence="3">JCM 18537</strain>
    </source>
</reference>
<dbReference type="EMBL" id="BAABKO010000002">
    <property type="protein sequence ID" value="GAA4770194.1"/>
    <property type="molecule type" value="Genomic_DNA"/>
</dbReference>
<keyword evidence="3" id="KW-1185">Reference proteome</keyword>
<dbReference type="Gene3D" id="3.90.550.10">
    <property type="entry name" value="Spore Coat Polysaccharide Biosynthesis Protein SpsA, Chain A"/>
    <property type="match status" value="1"/>
</dbReference>
<feature type="domain" description="MobA-like NTP transferase" evidence="1">
    <location>
        <begin position="6"/>
        <end position="165"/>
    </location>
</feature>
<name>A0ABP9A0I1_9MICO</name>
<sequence>MTGFCGIVLAAGAGSRFGGPKALAHGADGVPWLVRVVSVLRAGGCDRVVVVLGARAEEALPLVPDGTEAVVAADWAEGMAASLRAGLAAADGADAVVVATVDIPDLPAAAVERLRAASPRPSDALAQAVYAGRPGHPVVIGASHREALAASLTGDRGARPFLVAHGVHEVECGDLWSGEDVDRR</sequence>
<evidence type="ECO:0000313" key="3">
    <source>
        <dbReference type="Proteomes" id="UP001501645"/>
    </source>
</evidence>
<evidence type="ECO:0000313" key="2">
    <source>
        <dbReference type="EMBL" id="GAA4770194.1"/>
    </source>
</evidence>
<organism evidence="2 3">
    <name type="scientific">Microbacterium gilvum</name>
    <dbReference type="NCBI Taxonomy" id="1336204"/>
    <lineage>
        <taxon>Bacteria</taxon>
        <taxon>Bacillati</taxon>
        <taxon>Actinomycetota</taxon>
        <taxon>Actinomycetes</taxon>
        <taxon>Micrococcales</taxon>
        <taxon>Microbacteriaceae</taxon>
        <taxon>Microbacterium</taxon>
    </lineage>
</organism>
<comment type="caution">
    <text evidence="2">The sequence shown here is derived from an EMBL/GenBank/DDBJ whole genome shotgun (WGS) entry which is preliminary data.</text>
</comment>
<accession>A0ABP9A0I1</accession>
<dbReference type="CDD" id="cd04182">
    <property type="entry name" value="GT_2_like_f"/>
    <property type="match status" value="1"/>
</dbReference>
<dbReference type="SUPFAM" id="SSF53448">
    <property type="entry name" value="Nucleotide-diphospho-sugar transferases"/>
    <property type="match status" value="1"/>
</dbReference>
<dbReference type="Proteomes" id="UP001501645">
    <property type="component" value="Unassembled WGS sequence"/>
</dbReference>
<gene>
    <name evidence="2" type="ORF">GCM10023351_12420</name>
</gene>
<proteinExistence type="predicted"/>
<protein>
    <submittedName>
        <fullName evidence="2">Nucleotidyltransferase family protein</fullName>
    </submittedName>
</protein>
<dbReference type="PANTHER" id="PTHR43777:SF1">
    <property type="entry name" value="MOLYBDENUM COFACTOR CYTIDYLYLTRANSFERASE"/>
    <property type="match status" value="1"/>
</dbReference>
<dbReference type="Pfam" id="PF12804">
    <property type="entry name" value="NTP_transf_3"/>
    <property type="match status" value="1"/>
</dbReference>
<dbReference type="RefSeq" id="WP_345437145.1">
    <property type="nucleotide sequence ID" value="NZ_BAABKO010000002.1"/>
</dbReference>
<dbReference type="InterPro" id="IPR029044">
    <property type="entry name" value="Nucleotide-diphossugar_trans"/>
</dbReference>
<evidence type="ECO:0000259" key="1">
    <source>
        <dbReference type="Pfam" id="PF12804"/>
    </source>
</evidence>